<dbReference type="Gene3D" id="3.40.50.300">
    <property type="entry name" value="P-loop containing nucleotide triphosphate hydrolases"/>
    <property type="match status" value="1"/>
</dbReference>
<protein>
    <recommendedName>
        <fullName evidence="3">Sulfotransferase</fullName>
        <ecNumber evidence="3">2.8.2.-</ecNumber>
    </recommendedName>
</protein>
<proteinExistence type="inferred from homology"/>
<keyword evidence="2 3" id="KW-0808">Transferase</keyword>
<dbReference type="InterPro" id="IPR000863">
    <property type="entry name" value="Sulfotransferase_dom"/>
</dbReference>
<dbReference type="PANTHER" id="PTHR11783">
    <property type="entry name" value="SULFOTRANSFERASE SULT"/>
    <property type="match status" value="1"/>
</dbReference>
<dbReference type="EnsemblPlants" id="OPUNC09G02220.1">
    <property type="protein sequence ID" value="OPUNC09G02220.1"/>
    <property type="gene ID" value="OPUNC09G02220"/>
</dbReference>
<accession>A0A0E0LYW9</accession>
<comment type="similarity">
    <text evidence="1 3">Belongs to the sulfotransferase 1 family.</text>
</comment>
<evidence type="ECO:0000256" key="3">
    <source>
        <dbReference type="RuleBase" id="RU361155"/>
    </source>
</evidence>
<dbReference type="GO" id="GO:0008146">
    <property type="term" value="F:sulfotransferase activity"/>
    <property type="evidence" value="ECO:0007669"/>
    <property type="project" value="InterPro"/>
</dbReference>
<feature type="domain" description="Sulfotransferase" evidence="4">
    <location>
        <begin position="70"/>
        <end position="326"/>
    </location>
</feature>
<dbReference type="Gramene" id="OPUNC09G02220.1">
    <property type="protein sequence ID" value="OPUNC09G02220.1"/>
    <property type="gene ID" value="OPUNC09G02220"/>
</dbReference>
<evidence type="ECO:0000259" key="4">
    <source>
        <dbReference type="Pfam" id="PF00685"/>
    </source>
</evidence>
<dbReference type="InterPro" id="IPR027417">
    <property type="entry name" value="P-loop_NTPase"/>
</dbReference>
<dbReference type="eggNOG" id="KOG1584">
    <property type="taxonomic scope" value="Eukaryota"/>
</dbReference>
<name>A0A0E0LYW9_ORYPU</name>
<reference evidence="5" key="2">
    <citation type="submission" date="2018-05" db="EMBL/GenBank/DDBJ databases">
        <title>OpunRS2 (Oryza punctata Reference Sequence Version 2).</title>
        <authorList>
            <person name="Zhang J."/>
            <person name="Kudrna D."/>
            <person name="Lee S."/>
            <person name="Talag J."/>
            <person name="Welchert J."/>
            <person name="Wing R.A."/>
        </authorList>
    </citation>
    <scope>NUCLEOTIDE SEQUENCE [LARGE SCALE GENOMIC DNA]</scope>
</reference>
<sequence length="330" mass="38133">MAFVPIDKEESLTEIPPEHASSKCHTNFISKLPTREGWSQPLVLYKDYWFRPQLLENILVAQDTYMPRSNDVILATQPKCGTTWLKALCFTIVNRSQYSFSNHPLLTRNPQHVVPFIEIRNEGGDHNYIESLPSPRLLSTHMPLSFIPIETKNQSCRIVYLCRDPKDAFVSRWYFENKLFNGCSLDLGKIFDMFCEGFSPYGPFWNHFLEYWKASMERPEKVMFLKYEDIKSDPALVVRKLADFLGMPFTKAEDDGGIPEQVVKLCDFETLASLQVNQTGLVRGKNYELHNSVFFRKGRVGDWVNHISEEMAGRLDRIVQEKLIGSGLTF</sequence>
<dbReference type="EC" id="2.8.2.-" evidence="3"/>
<dbReference type="SUPFAM" id="SSF52540">
    <property type="entry name" value="P-loop containing nucleoside triphosphate hydrolases"/>
    <property type="match status" value="1"/>
</dbReference>
<evidence type="ECO:0000256" key="1">
    <source>
        <dbReference type="ARBA" id="ARBA00005771"/>
    </source>
</evidence>
<dbReference type="AlphaFoldDB" id="A0A0E0LYW9"/>
<dbReference type="Proteomes" id="UP000026962">
    <property type="component" value="Chromosome 9"/>
</dbReference>
<dbReference type="OMA" id="WGCYFEY"/>
<dbReference type="Pfam" id="PF00685">
    <property type="entry name" value="Sulfotransfer_1"/>
    <property type="match status" value="1"/>
</dbReference>
<dbReference type="HOGENOM" id="CLU_027239_0_3_1"/>
<evidence type="ECO:0000313" key="6">
    <source>
        <dbReference type="Proteomes" id="UP000026962"/>
    </source>
</evidence>
<organism evidence="5">
    <name type="scientific">Oryza punctata</name>
    <name type="common">Red rice</name>
    <dbReference type="NCBI Taxonomy" id="4537"/>
    <lineage>
        <taxon>Eukaryota</taxon>
        <taxon>Viridiplantae</taxon>
        <taxon>Streptophyta</taxon>
        <taxon>Embryophyta</taxon>
        <taxon>Tracheophyta</taxon>
        <taxon>Spermatophyta</taxon>
        <taxon>Magnoliopsida</taxon>
        <taxon>Liliopsida</taxon>
        <taxon>Poales</taxon>
        <taxon>Poaceae</taxon>
        <taxon>BOP clade</taxon>
        <taxon>Oryzoideae</taxon>
        <taxon>Oryzeae</taxon>
        <taxon>Oryzinae</taxon>
        <taxon>Oryza</taxon>
    </lineage>
</organism>
<keyword evidence="6" id="KW-1185">Reference proteome</keyword>
<evidence type="ECO:0000256" key="2">
    <source>
        <dbReference type="ARBA" id="ARBA00022679"/>
    </source>
</evidence>
<reference evidence="5" key="1">
    <citation type="submission" date="2015-04" db="UniProtKB">
        <authorList>
            <consortium name="EnsemblPlants"/>
        </authorList>
    </citation>
    <scope>IDENTIFICATION</scope>
</reference>
<evidence type="ECO:0000313" key="5">
    <source>
        <dbReference type="EnsemblPlants" id="OPUNC09G02220.1"/>
    </source>
</evidence>